<dbReference type="InterPro" id="IPR014825">
    <property type="entry name" value="DNA_alkylation"/>
</dbReference>
<accession>A0A4Y7RLE3</accession>
<dbReference type="OrthoDB" id="9775346at2"/>
<dbReference type="Pfam" id="PF08713">
    <property type="entry name" value="DNA_alkylation"/>
    <property type="match status" value="1"/>
</dbReference>
<evidence type="ECO:0000313" key="1">
    <source>
        <dbReference type="EMBL" id="TEB09818.1"/>
    </source>
</evidence>
<comment type="caution">
    <text evidence="1">The sequence shown here is derived from an EMBL/GenBank/DDBJ whole genome shotgun (WGS) entry which is preliminary data.</text>
</comment>
<dbReference type="Proteomes" id="UP000297597">
    <property type="component" value="Unassembled WGS sequence"/>
</dbReference>
<evidence type="ECO:0008006" key="3">
    <source>
        <dbReference type="Google" id="ProtNLM"/>
    </source>
</evidence>
<dbReference type="CDD" id="cd06561">
    <property type="entry name" value="AlkD_like"/>
    <property type="match status" value="1"/>
</dbReference>
<dbReference type="SUPFAM" id="SSF48371">
    <property type="entry name" value="ARM repeat"/>
    <property type="match status" value="1"/>
</dbReference>
<name>A0A4Y7RLE3_9FIRM</name>
<keyword evidence="2" id="KW-1185">Reference proteome</keyword>
<dbReference type="Gene3D" id="1.25.10.90">
    <property type="match status" value="1"/>
</dbReference>
<protein>
    <recommendedName>
        <fullName evidence="3">DNA alkylation repair enzyme</fullName>
    </recommendedName>
</protein>
<dbReference type="InterPro" id="IPR016024">
    <property type="entry name" value="ARM-type_fold"/>
</dbReference>
<dbReference type="EMBL" id="QFFZ01000037">
    <property type="protein sequence ID" value="TEB09818.1"/>
    <property type="molecule type" value="Genomic_DNA"/>
</dbReference>
<organism evidence="1 2">
    <name type="scientific">Pelotomaculum propionicicum</name>
    <dbReference type="NCBI Taxonomy" id="258475"/>
    <lineage>
        <taxon>Bacteria</taxon>
        <taxon>Bacillati</taxon>
        <taxon>Bacillota</taxon>
        <taxon>Clostridia</taxon>
        <taxon>Eubacteriales</taxon>
        <taxon>Desulfotomaculaceae</taxon>
        <taxon>Pelotomaculum</taxon>
    </lineage>
</organism>
<dbReference type="PANTHER" id="PTHR34070">
    <property type="entry name" value="ARMADILLO-TYPE FOLD"/>
    <property type="match status" value="1"/>
</dbReference>
<dbReference type="AlphaFoldDB" id="A0A4Y7RLE3"/>
<sequence>MQCFQAVKDELEKHKDVEKAEFLPKFFKVGPGEYGEGDRFIGITVPLQRKVARKYFKDISLGETEKLLQEPIHEYRLTALFLLVLKYEHAKKEEDKKEIVDLYLGNLSYVNNWDLVDSSAEKILGPYLWDKDKDLLYKLAGSDNLWEQRIAIITTYHFIRKRQFSDTLNIARILLGHKHDLIHKAVGWMLREVGNRDFETEYNFLVEHYKIMPRTMLRYAIEKFDEDLRQQFLKGMI</sequence>
<dbReference type="PANTHER" id="PTHR34070:SF1">
    <property type="entry name" value="DNA ALKYLATION REPAIR PROTEIN"/>
    <property type="match status" value="1"/>
</dbReference>
<dbReference type="RefSeq" id="WP_134214610.1">
    <property type="nucleotide sequence ID" value="NZ_QFFZ01000037.1"/>
</dbReference>
<proteinExistence type="predicted"/>
<gene>
    <name evidence="1" type="ORF">Pmgp_02819</name>
</gene>
<evidence type="ECO:0000313" key="2">
    <source>
        <dbReference type="Proteomes" id="UP000297597"/>
    </source>
</evidence>
<reference evidence="1 2" key="1">
    <citation type="journal article" date="2018" name="Environ. Microbiol.">
        <title>Novel energy conservation strategies and behaviour of Pelotomaculum schinkii driving syntrophic propionate catabolism.</title>
        <authorList>
            <person name="Hidalgo-Ahumada C.A.P."/>
            <person name="Nobu M.K."/>
            <person name="Narihiro T."/>
            <person name="Tamaki H."/>
            <person name="Liu W.T."/>
            <person name="Kamagata Y."/>
            <person name="Stams A.J.M."/>
            <person name="Imachi H."/>
            <person name="Sousa D.Z."/>
        </authorList>
    </citation>
    <scope>NUCLEOTIDE SEQUENCE [LARGE SCALE GENOMIC DNA]</scope>
    <source>
        <strain evidence="1 2">MGP</strain>
    </source>
</reference>